<sequence length="125" mass="14516">MNTRRFLMEIKLFQIKNKKNKNLIKRPKSFNFYLSTFGSLKKLGLKVADSKLFSLILVFNQLTDHSQLDIEKLFSNKNLYLLAKLTIIVSYDGQKSNTQYLVLNGYGAIRKKKLSSQPCICNINY</sequence>
<evidence type="ECO:0000313" key="2">
    <source>
        <dbReference type="Proteomes" id="UP000276133"/>
    </source>
</evidence>
<organism evidence="1 2">
    <name type="scientific">Brachionus plicatilis</name>
    <name type="common">Marine rotifer</name>
    <name type="synonym">Brachionus muelleri</name>
    <dbReference type="NCBI Taxonomy" id="10195"/>
    <lineage>
        <taxon>Eukaryota</taxon>
        <taxon>Metazoa</taxon>
        <taxon>Spiralia</taxon>
        <taxon>Gnathifera</taxon>
        <taxon>Rotifera</taxon>
        <taxon>Eurotatoria</taxon>
        <taxon>Monogononta</taxon>
        <taxon>Pseudotrocha</taxon>
        <taxon>Ploima</taxon>
        <taxon>Brachionidae</taxon>
        <taxon>Brachionus</taxon>
    </lineage>
</organism>
<proteinExistence type="predicted"/>
<accession>A0A3M7SI34</accession>
<dbReference type="AlphaFoldDB" id="A0A3M7SI34"/>
<reference evidence="1 2" key="1">
    <citation type="journal article" date="2018" name="Sci. Rep.">
        <title>Genomic signatures of local adaptation to the degree of environmental predictability in rotifers.</title>
        <authorList>
            <person name="Franch-Gras L."/>
            <person name="Hahn C."/>
            <person name="Garcia-Roger E.M."/>
            <person name="Carmona M.J."/>
            <person name="Serra M."/>
            <person name="Gomez A."/>
        </authorList>
    </citation>
    <scope>NUCLEOTIDE SEQUENCE [LARGE SCALE GENOMIC DNA]</scope>
    <source>
        <strain evidence="1">HYR1</strain>
    </source>
</reference>
<name>A0A3M7SI34_BRAPC</name>
<dbReference type="EMBL" id="REGN01001356">
    <property type="protein sequence ID" value="RNA35240.1"/>
    <property type="molecule type" value="Genomic_DNA"/>
</dbReference>
<dbReference type="Proteomes" id="UP000276133">
    <property type="component" value="Unassembled WGS sequence"/>
</dbReference>
<evidence type="ECO:0000313" key="1">
    <source>
        <dbReference type="EMBL" id="RNA35240.1"/>
    </source>
</evidence>
<comment type="caution">
    <text evidence="1">The sequence shown here is derived from an EMBL/GenBank/DDBJ whole genome shotgun (WGS) entry which is preliminary data.</text>
</comment>
<gene>
    <name evidence="1" type="ORF">BpHYR1_035905</name>
</gene>
<keyword evidence="2" id="KW-1185">Reference proteome</keyword>
<protein>
    <submittedName>
        <fullName evidence="1">Uncharacterized protein</fullName>
    </submittedName>
</protein>